<protein>
    <submittedName>
        <fullName evidence="1">Uncharacterized protein</fullName>
    </submittedName>
</protein>
<dbReference type="RefSeq" id="WP_250097659.1">
    <property type="nucleotide sequence ID" value="NZ_JAKRYL010000019.1"/>
</dbReference>
<gene>
    <name evidence="1" type="ORF">MF646_16730</name>
</gene>
<name>A0A9X2CUT8_9BACI</name>
<dbReference type="AlphaFoldDB" id="A0A9X2CUT8"/>
<dbReference type="EMBL" id="JAKRYL010000019">
    <property type="protein sequence ID" value="MCL7748770.1"/>
    <property type="molecule type" value="Genomic_DNA"/>
</dbReference>
<reference evidence="1" key="1">
    <citation type="submission" date="2022-02" db="EMBL/GenBank/DDBJ databases">
        <title>Halalkalibacter sp. nov. isolated from Lonar Lake, India.</title>
        <authorList>
            <person name="Joshi A."/>
            <person name="Thite S."/>
            <person name="Lodha T."/>
        </authorList>
    </citation>
    <scope>NUCLEOTIDE SEQUENCE</scope>
    <source>
        <strain evidence="1">MEB205</strain>
    </source>
</reference>
<comment type="caution">
    <text evidence="1">The sequence shown here is derived from an EMBL/GenBank/DDBJ whole genome shotgun (WGS) entry which is preliminary data.</text>
</comment>
<evidence type="ECO:0000313" key="1">
    <source>
        <dbReference type="EMBL" id="MCL7748770.1"/>
    </source>
</evidence>
<keyword evidence="2" id="KW-1185">Reference proteome</keyword>
<organism evidence="1 2">
    <name type="scientific">Halalkalibacter alkaliphilus</name>
    <dbReference type="NCBI Taxonomy" id="2917993"/>
    <lineage>
        <taxon>Bacteria</taxon>
        <taxon>Bacillati</taxon>
        <taxon>Bacillota</taxon>
        <taxon>Bacilli</taxon>
        <taxon>Bacillales</taxon>
        <taxon>Bacillaceae</taxon>
        <taxon>Halalkalibacter</taxon>
    </lineage>
</organism>
<evidence type="ECO:0000313" key="2">
    <source>
        <dbReference type="Proteomes" id="UP001139150"/>
    </source>
</evidence>
<dbReference type="Proteomes" id="UP001139150">
    <property type="component" value="Unassembled WGS sequence"/>
</dbReference>
<accession>A0A9X2CUT8</accession>
<proteinExistence type="predicted"/>
<sequence length="327" mass="38916">MIYTVDRVQFDVNGELIVFEFINRSKDDRNFVKKKCNSLYLIPNVTLVVVIYDDRFMDGNEIIVLRKGNRKVCKWNEYKEWFLLKNAASVTNSVSISKRLGSATQNQGDPYVHEVLERIHRIDFSLDDSGLGITKEALNNESTYGFDFDLFDDTHNNIIEFLNNETKEKDKNPIENIQAHPMRYSWISEEEQKNFAKKMKEIYPNWNNPRKSDNRQKYISLWKAKQKLKGELYLVNYNKLNKTEDLSIIEVIELDENKGIMFDISYKVKYEDMISWLEKMNTVPYDAKQYLTKFPKEVRDSFFWGNYYRNQAKYPVPKRSHIGKCYK</sequence>